<name>A0A9Q0MAP9_BLOTA</name>
<evidence type="ECO:0000313" key="3">
    <source>
        <dbReference type="Proteomes" id="UP001142055"/>
    </source>
</evidence>
<gene>
    <name evidence="2" type="ORF">RDWZM_000906</name>
</gene>
<dbReference type="EMBL" id="JAPWDV010000001">
    <property type="protein sequence ID" value="KAJ6222361.1"/>
    <property type="molecule type" value="Genomic_DNA"/>
</dbReference>
<reference evidence="2" key="1">
    <citation type="submission" date="2022-12" db="EMBL/GenBank/DDBJ databases">
        <title>Genome assemblies of Blomia tropicalis.</title>
        <authorList>
            <person name="Cui Y."/>
        </authorList>
    </citation>
    <scope>NUCLEOTIDE SEQUENCE</scope>
    <source>
        <tissue evidence="2">Adult mites</tissue>
    </source>
</reference>
<accession>A0A9Q0MAP9</accession>
<dbReference type="InterPro" id="IPR029188">
    <property type="entry name" value="Rrp14_N"/>
</dbReference>
<sequence>MAVIKYENDLKLNSNCKLSSQIEDKNTMDQLRKLSQYFSGMIDTIPAKVYYTKNEDVFEDIEVNKRAIFEDSNLSKKQKQTD</sequence>
<dbReference type="Proteomes" id="UP001142055">
    <property type="component" value="Chromosome 1"/>
</dbReference>
<evidence type="ECO:0000313" key="2">
    <source>
        <dbReference type="EMBL" id="KAJ6222361.1"/>
    </source>
</evidence>
<dbReference type="AlphaFoldDB" id="A0A9Q0MAP9"/>
<evidence type="ECO:0000259" key="1">
    <source>
        <dbReference type="Pfam" id="PF15459"/>
    </source>
</evidence>
<proteinExistence type="predicted"/>
<organism evidence="2 3">
    <name type="scientific">Blomia tropicalis</name>
    <name type="common">Mite</name>
    <dbReference type="NCBI Taxonomy" id="40697"/>
    <lineage>
        <taxon>Eukaryota</taxon>
        <taxon>Metazoa</taxon>
        <taxon>Ecdysozoa</taxon>
        <taxon>Arthropoda</taxon>
        <taxon>Chelicerata</taxon>
        <taxon>Arachnida</taxon>
        <taxon>Acari</taxon>
        <taxon>Acariformes</taxon>
        <taxon>Sarcoptiformes</taxon>
        <taxon>Astigmata</taxon>
        <taxon>Glycyphagoidea</taxon>
        <taxon>Echimyopodidae</taxon>
        <taxon>Blomia</taxon>
    </lineage>
</organism>
<feature type="domain" description="Ribosomal RNA-processing protein 14 N-terminal" evidence="1">
    <location>
        <begin position="31"/>
        <end position="67"/>
    </location>
</feature>
<dbReference type="Pfam" id="PF15459">
    <property type="entry name" value="RRP14"/>
    <property type="match status" value="1"/>
</dbReference>
<comment type="caution">
    <text evidence="2">The sequence shown here is derived from an EMBL/GenBank/DDBJ whole genome shotgun (WGS) entry which is preliminary data.</text>
</comment>
<keyword evidence="3" id="KW-1185">Reference proteome</keyword>
<protein>
    <recommendedName>
        <fullName evidence="1">Ribosomal RNA-processing protein 14 N-terminal domain-containing protein</fullName>
    </recommendedName>
</protein>